<accession>A0A328ZVE8</accession>
<evidence type="ECO:0000256" key="2">
    <source>
        <dbReference type="ARBA" id="ARBA00022801"/>
    </source>
</evidence>
<dbReference type="InterPro" id="IPR003140">
    <property type="entry name" value="PLipase/COase/thioEstase"/>
</dbReference>
<keyword evidence="2" id="KW-0378">Hydrolase</keyword>
<dbReference type="RefSeq" id="WP_111875613.1">
    <property type="nucleotide sequence ID" value="NZ_CBCSGC010000164.1"/>
</dbReference>
<evidence type="ECO:0000259" key="3">
    <source>
        <dbReference type="Pfam" id="PF02230"/>
    </source>
</evidence>
<comment type="similarity">
    <text evidence="1">Belongs to the AB hydrolase superfamily. AB hydrolase 2 family.</text>
</comment>
<protein>
    <submittedName>
        <fullName evidence="4">Phospholipase/carboxylesterase</fullName>
    </submittedName>
</protein>
<dbReference type="OrthoDB" id="9801763at2"/>
<dbReference type="Pfam" id="PF02230">
    <property type="entry name" value="Abhydrolase_2"/>
    <property type="match status" value="1"/>
</dbReference>
<sequence>MPDLPLTFLHRPAAPGTTQPWLLVLMHGVGSNEKDLFALAPHVPGHFHLLSLRAPYAMGPGAHAWFEFAVNPDGSRTIHEAQEAASRSLLARAVESAAAQLGVPPARVVVGGFSQGGIMALSLLLTRPDLLQAAMVWHSRLLPQVLPHAVAPGALAGRSLWVSHGVQDNVIPLASAQAIRDHARALPLSLTYREYPGMHEIRPAELQDAMGWLNGLRPSHAMEAGAPDRA</sequence>
<organism evidence="4 5">
    <name type="scientific">Paracidovorax anthurii</name>
    <dbReference type="NCBI Taxonomy" id="78229"/>
    <lineage>
        <taxon>Bacteria</taxon>
        <taxon>Pseudomonadati</taxon>
        <taxon>Pseudomonadota</taxon>
        <taxon>Betaproteobacteria</taxon>
        <taxon>Burkholderiales</taxon>
        <taxon>Comamonadaceae</taxon>
        <taxon>Paracidovorax</taxon>
    </lineage>
</organism>
<name>A0A328ZVE8_9BURK</name>
<dbReference type="PANTHER" id="PTHR10655:SF17">
    <property type="entry name" value="LYSOPHOSPHOLIPASE-LIKE PROTEIN 1"/>
    <property type="match status" value="1"/>
</dbReference>
<dbReference type="Gene3D" id="3.40.50.1820">
    <property type="entry name" value="alpha/beta hydrolase"/>
    <property type="match status" value="1"/>
</dbReference>
<dbReference type="PANTHER" id="PTHR10655">
    <property type="entry name" value="LYSOPHOSPHOLIPASE-RELATED"/>
    <property type="match status" value="1"/>
</dbReference>
<dbReference type="AlphaFoldDB" id="A0A328ZVE8"/>
<dbReference type="GO" id="GO:0016787">
    <property type="term" value="F:hydrolase activity"/>
    <property type="evidence" value="ECO:0007669"/>
    <property type="project" value="UniProtKB-KW"/>
</dbReference>
<reference evidence="4 5" key="1">
    <citation type="submission" date="2018-06" db="EMBL/GenBank/DDBJ databases">
        <title>Genomic Encyclopedia of Archaeal and Bacterial Type Strains, Phase II (KMG-II): from individual species to whole genera.</title>
        <authorList>
            <person name="Goeker M."/>
        </authorList>
    </citation>
    <scope>NUCLEOTIDE SEQUENCE [LARGE SCALE GENOMIC DNA]</scope>
    <source>
        <strain evidence="4 5">CFPB 3232</strain>
    </source>
</reference>
<comment type="caution">
    <text evidence="4">The sequence shown here is derived from an EMBL/GenBank/DDBJ whole genome shotgun (WGS) entry which is preliminary data.</text>
</comment>
<dbReference type="InterPro" id="IPR050565">
    <property type="entry name" value="LYPA1-2/EST-like"/>
</dbReference>
<evidence type="ECO:0000313" key="4">
    <source>
        <dbReference type="EMBL" id="RAR86196.1"/>
    </source>
</evidence>
<evidence type="ECO:0000256" key="1">
    <source>
        <dbReference type="ARBA" id="ARBA00006499"/>
    </source>
</evidence>
<gene>
    <name evidence="4" type="ORF">AX018_1002157</name>
</gene>
<dbReference type="EMBL" id="QLTA01000002">
    <property type="protein sequence ID" value="RAR86196.1"/>
    <property type="molecule type" value="Genomic_DNA"/>
</dbReference>
<keyword evidence="5" id="KW-1185">Reference proteome</keyword>
<evidence type="ECO:0000313" key="5">
    <source>
        <dbReference type="Proteomes" id="UP000248856"/>
    </source>
</evidence>
<dbReference type="Proteomes" id="UP000248856">
    <property type="component" value="Unassembled WGS sequence"/>
</dbReference>
<dbReference type="SUPFAM" id="SSF53474">
    <property type="entry name" value="alpha/beta-Hydrolases"/>
    <property type="match status" value="1"/>
</dbReference>
<proteinExistence type="inferred from homology"/>
<dbReference type="InterPro" id="IPR029058">
    <property type="entry name" value="AB_hydrolase_fold"/>
</dbReference>
<feature type="domain" description="Phospholipase/carboxylesterase/thioesterase" evidence="3">
    <location>
        <begin position="21"/>
        <end position="213"/>
    </location>
</feature>